<dbReference type="Proteomes" id="UP000006001">
    <property type="component" value="Unassembled WGS sequence"/>
</dbReference>
<organism evidence="1 2">
    <name type="scientific">Slackia exigua (strain ATCC 700122 / DSM 15923 / CIP 105133 / JCM 11022 / KCTC 5966 / S-7)</name>
    <dbReference type="NCBI Taxonomy" id="649764"/>
    <lineage>
        <taxon>Bacteria</taxon>
        <taxon>Bacillati</taxon>
        <taxon>Actinomycetota</taxon>
        <taxon>Coriobacteriia</taxon>
        <taxon>Eggerthellales</taxon>
        <taxon>Eggerthellaceae</taxon>
        <taxon>Slackia</taxon>
    </lineage>
</organism>
<dbReference type="AlphaFoldDB" id="D0WGE8"/>
<keyword evidence="2" id="KW-1185">Reference proteome</keyword>
<proteinExistence type="predicted"/>
<evidence type="ECO:0000313" key="2">
    <source>
        <dbReference type="Proteomes" id="UP000006001"/>
    </source>
</evidence>
<dbReference type="EMBL" id="ACUX02000006">
    <property type="protein sequence ID" value="EEZ61561.1"/>
    <property type="molecule type" value="Genomic_DNA"/>
</dbReference>
<evidence type="ECO:0000313" key="1">
    <source>
        <dbReference type="EMBL" id="EEZ61561.1"/>
    </source>
</evidence>
<dbReference type="HOGENOM" id="CLU_2510916_0_0_11"/>
<protein>
    <submittedName>
        <fullName evidence="1">Uncharacterized protein</fullName>
    </submittedName>
</protein>
<dbReference type="STRING" id="649764.HMPREF0762_00899"/>
<gene>
    <name evidence="1" type="ORF">HMPREF0762_00899</name>
</gene>
<accession>D0WGE8</accession>
<comment type="caution">
    <text evidence="1">The sequence shown here is derived from an EMBL/GenBank/DDBJ whole genome shotgun (WGS) entry which is preliminary data.</text>
</comment>
<sequence length="85" mass="9916">MTIPRNRGGRIAPVSTVRLQARWQLRGRRLDKAEDVMRAACAFTCDRRRGKASRFASRFSRSHIDEGEMNERVSYMRLALLRRHG</sequence>
<name>D0WGE8_SLAES</name>
<reference evidence="1" key="1">
    <citation type="submission" date="2009-10" db="EMBL/GenBank/DDBJ databases">
        <authorList>
            <person name="Weinstock G."/>
            <person name="Sodergren E."/>
            <person name="Clifton S."/>
            <person name="Fulton L."/>
            <person name="Fulton B."/>
            <person name="Courtney L."/>
            <person name="Fronick C."/>
            <person name="Harrison M."/>
            <person name="Strong C."/>
            <person name="Farmer C."/>
            <person name="Delahaunty K."/>
            <person name="Markovic C."/>
            <person name="Hall O."/>
            <person name="Minx P."/>
            <person name="Tomlinson C."/>
            <person name="Mitreva M."/>
            <person name="Nelson J."/>
            <person name="Hou S."/>
            <person name="Wollam A."/>
            <person name="Pepin K.H."/>
            <person name="Johnson M."/>
            <person name="Bhonagiri V."/>
            <person name="Nash W.E."/>
            <person name="Warren W."/>
            <person name="Chinwalla A."/>
            <person name="Mardis E.R."/>
            <person name="Wilson R.K."/>
        </authorList>
    </citation>
    <scope>NUCLEOTIDE SEQUENCE [LARGE SCALE GENOMIC DNA]</scope>
    <source>
        <strain evidence="1">ATCC 700122</strain>
    </source>
</reference>